<organism evidence="1 2">
    <name type="scientific">Nicotiana tabacum</name>
    <name type="common">Common tobacco</name>
    <dbReference type="NCBI Taxonomy" id="4097"/>
    <lineage>
        <taxon>Eukaryota</taxon>
        <taxon>Viridiplantae</taxon>
        <taxon>Streptophyta</taxon>
        <taxon>Embryophyta</taxon>
        <taxon>Tracheophyta</taxon>
        <taxon>Spermatophyta</taxon>
        <taxon>Magnoliopsida</taxon>
        <taxon>eudicotyledons</taxon>
        <taxon>Gunneridae</taxon>
        <taxon>Pentapetalae</taxon>
        <taxon>asterids</taxon>
        <taxon>lamiids</taxon>
        <taxon>Solanales</taxon>
        <taxon>Solanaceae</taxon>
        <taxon>Nicotianoideae</taxon>
        <taxon>Nicotianeae</taxon>
        <taxon>Nicotiana</taxon>
    </lineage>
</organism>
<proteinExistence type="predicted"/>
<dbReference type="Proteomes" id="UP000790787">
    <property type="component" value="Chromosome 19"/>
</dbReference>
<evidence type="ECO:0000313" key="1">
    <source>
        <dbReference type="Proteomes" id="UP000790787"/>
    </source>
</evidence>
<keyword evidence="1" id="KW-1185">Reference proteome</keyword>
<accession>A0AC58TD79</accession>
<reference evidence="2" key="2">
    <citation type="submission" date="2025-08" db="UniProtKB">
        <authorList>
            <consortium name="RefSeq"/>
        </authorList>
    </citation>
    <scope>IDENTIFICATION</scope>
    <source>
        <tissue evidence="2">Leaf</tissue>
    </source>
</reference>
<evidence type="ECO:0000313" key="2">
    <source>
        <dbReference type="RefSeq" id="XP_075095178.1"/>
    </source>
</evidence>
<dbReference type="RefSeq" id="XP_075095178.1">
    <property type="nucleotide sequence ID" value="XM_075239077.1"/>
</dbReference>
<reference evidence="1" key="1">
    <citation type="journal article" date="2014" name="Nat. Commun.">
        <title>The tobacco genome sequence and its comparison with those of tomato and potato.</title>
        <authorList>
            <person name="Sierro N."/>
            <person name="Battey J.N."/>
            <person name="Ouadi S."/>
            <person name="Bakaher N."/>
            <person name="Bovet L."/>
            <person name="Willig A."/>
            <person name="Goepfert S."/>
            <person name="Peitsch M.C."/>
            <person name="Ivanov N.V."/>
        </authorList>
    </citation>
    <scope>NUCLEOTIDE SEQUENCE [LARGE SCALE GENOMIC DNA]</scope>
</reference>
<gene>
    <name evidence="2" type="primary">LOC142173480</name>
</gene>
<protein>
    <submittedName>
        <fullName evidence="2">Uncharacterized protein LOC142173480</fullName>
    </submittedName>
</protein>
<name>A0AC58TD79_TOBAC</name>
<sequence length="244" mass="28191">MRICLLDKRKLGFVDGRFPKTRFEPELHDQWEKVNVVVLSWIMNSVRPGMLSSVLYASDAHKVWEDLKKRFDKVNGSRFLYLHREIHNLTQGTMTIADYFSKLKNLWGEFNALMPCPTCHCPEYKKYAQHFEAYRLLQFLQSMLVTEGVESIELCSNKGNGGSGGNYKFKKNQVQCEYCHFKGHTKENYYKLIGYPHDFKTKKKGHVLTPGLYTNGATSIDFTVRDTVNMNTQSYCALTQANAS</sequence>